<protein>
    <submittedName>
        <fullName evidence="2">Uncharacterized protein</fullName>
    </submittedName>
</protein>
<dbReference type="RefSeq" id="WP_089945536.1">
    <property type="nucleotide sequence ID" value="NZ_FNOI01000001.1"/>
</dbReference>
<keyword evidence="1" id="KW-0472">Membrane</keyword>
<keyword evidence="3" id="KW-1185">Reference proteome</keyword>
<feature type="transmembrane region" description="Helical" evidence="1">
    <location>
        <begin position="64"/>
        <end position="86"/>
    </location>
</feature>
<accession>A0A1H2TJY3</accession>
<evidence type="ECO:0000313" key="2">
    <source>
        <dbReference type="EMBL" id="SDW44306.1"/>
    </source>
</evidence>
<proteinExistence type="predicted"/>
<feature type="transmembrane region" description="Helical" evidence="1">
    <location>
        <begin position="106"/>
        <end position="137"/>
    </location>
</feature>
<sequence>MSMADASFQARLDRINSGKVFVAEGLLGNGELNKIRQRQAKGKGPASQPTVGVVEQEKFPVKKAIVSTFLGMIAFFGGSLGAFHASQGVATDFDKLSKLAEGLGPMGLSAILALILLYASGYRSVLLVGFIVAGFYATHFAEPHMARAAPTVWTMLYSADHADGLKFQAIAQTVEWGLAPPADLTPAVEPAAE</sequence>
<reference evidence="3" key="1">
    <citation type="submission" date="2016-10" db="EMBL/GenBank/DDBJ databases">
        <authorList>
            <person name="Varghese N."/>
            <person name="Submissions S."/>
        </authorList>
    </citation>
    <scope>NUCLEOTIDE SEQUENCE [LARGE SCALE GENOMIC DNA]</scope>
    <source>
        <strain evidence="3">DSM 26922</strain>
    </source>
</reference>
<dbReference type="Proteomes" id="UP000199441">
    <property type="component" value="Unassembled WGS sequence"/>
</dbReference>
<evidence type="ECO:0000313" key="3">
    <source>
        <dbReference type="Proteomes" id="UP000199441"/>
    </source>
</evidence>
<dbReference type="STRING" id="670155.SAMN04488001_1196"/>
<dbReference type="AlphaFoldDB" id="A0A1H2TJY3"/>
<organism evidence="2 3">
    <name type="scientific">Litoreibacter albidus</name>
    <dbReference type="NCBI Taxonomy" id="670155"/>
    <lineage>
        <taxon>Bacteria</taxon>
        <taxon>Pseudomonadati</taxon>
        <taxon>Pseudomonadota</taxon>
        <taxon>Alphaproteobacteria</taxon>
        <taxon>Rhodobacterales</taxon>
        <taxon>Roseobacteraceae</taxon>
        <taxon>Litoreibacter</taxon>
    </lineage>
</organism>
<dbReference type="OrthoDB" id="7847971at2"/>
<name>A0A1H2TJY3_9RHOB</name>
<evidence type="ECO:0000256" key="1">
    <source>
        <dbReference type="SAM" id="Phobius"/>
    </source>
</evidence>
<keyword evidence="1" id="KW-0812">Transmembrane</keyword>
<dbReference type="EMBL" id="FNOI01000001">
    <property type="protein sequence ID" value="SDW44306.1"/>
    <property type="molecule type" value="Genomic_DNA"/>
</dbReference>
<keyword evidence="1" id="KW-1133">Transmembrane helix</keyword>
<gene>
    <name evidence="2" type="ORF">SAMN04488001_1196</name>
</gene>